<dbReference type="PROSITE" id="PS00086">
    <property type="entry name" value="CYTOCHROME_P450"/>
    <property type="match status" value="1"/>
</dbReference>
<accession>A0A1G4MI19</accession>
<dbReference type="GO" id="GO:0020037">
    <property type="term" value="F:heme binding"/>
    <property type="evidence" value="ECO:0007669"/>
    <property type="project" value="InterPro"/>
</dbReference>
<reference evidence="7 8" key="1">
    <citation type="submission" date="2016-03" db="EMBL/GenBank/DDBJ databases">
        <authorList>
            <person name="Devillers H."/>
        </authorList>
    </citation>
    <scope>NUCLEOTIDE SEQUENCE [LARGE SCALE GENOMIC DNA]</scope>
    <source>
        <strain evidence="7">CBS 6772</strain>
    </source>
</reference>
<organism evidence="7 8">
    <name type="scientific">Lachancea fermentati</name>
    <name type="common">Zygosaccharomyces fermentati</name>
    <dbReference type="NCBI Taxonomy" id="4955"/>
    <lineage>
        <taxon>Eukaryota</taxon>
        <taxon>Fungi</taxon>
        <taxon>Dikarya</taxon>
        <taxon>Ascomycota</taxon>
        <taxon>Saccharomycotina</taxon>
        <taxon>Saccharomycetes</taxon>
        <taxon>Saccharomycetales</taxon>
        <taxon>Saccharomycetaceae</taxon>
        <taxon>Lachancea</taxon>
    </lineage>
</organism>
<protein>
    <submittedName>
        <fullName evidence="7">LAFE_0G12970g1_1</fullName>
    </submittedName>
</protein>
<dbReference type="PRINTS" id="PR00463">
    <property type="entry name" value="EP450I"/>
</dbReference>
<keyword evidence="8" id="KW-1185">Reference proteome</keyword>
<name>A0A1G4MI19_LACFM</name>
<evidence type="ECO:0000256" key="3">
    <source>
        <dbReference type="ARBA" id="ARBA00022723"/>
    </source>
</evidence>
<dbReference type="InterPro" id="IPR050121">
    <property type="entry name" value="Cytochrome_P450_monoxygenase"/>
</dbReference>
<gene>
    <name evidence="7" type="ORF">LAFE_0G12970G</name>
</gene>
<sequence length="570" mass="64608">MIGIIAVPIVFLIYNYVIYPLFFNPLIRQGIPGPLHYKLSSFFILNDSRLEKRNALLQKLHLKYGPVVMIGPNEVSLNTVDLMKKVYLGNYPKEFEKKGKTVLGFYSQFGNFGQRNMFSTGDSKTHILRKRPLQKIYSKSSILGAQEFIKAKVSNITKKIDQLGPDVNVDVYSLFISMAMDVVSGFEYGTKFATDFVEKLPHTSKTLEVEGSIFNSFRNSSSMWFYTTLLPSLWTPVARWCGIEESVGYAQDWIYAKFCDAMDALVSGDDASDPDYPVPNVISTMWDGLRDKSKQSVQGTLPPNRNRGHSYQVEGIPSSQINSIASEIADHVAAGHETTGITLAYITWELSRPANAHWQQKLRQEVAGIDDLSELDKLPILHAIVQEALRLHAAIPGSEPRFVPPGKSLDVTVAGRSKIIPEGTMVSCQPFSLHLLPVFGSDVYKFRPERWLQDENETPEQYNQRIHRINGSMFVFGQGNRMCLGMHLAQCEMKMCLAEIYSKFKTKVSPDWCSKVVQDNSDVKTGYSELPMRYKSSGYQELTDVDKMAMADTYTTRPMFDECWLQFDRW</sequence>
<keyword evidence="6" id="KW-0503">Monooxygenase</keyword>
<evidence type="ECO:0000313" key="8">
    <source>
        <dbReference type="Proteomes" id="UP000190831"/>
    </source>
</evidence>
<dbReference type="Pfam" id="PF00067">
    <property type="entry name" value="p450"/>
    <property type="match status" value="1"/>
</dbReference>
<evidence type="ECO:0000256" key="2">
    <source>
        <dbReference type="ARBA" id="ARBA00010617"/>
    </source>
</evidence>
<evidence type="ECO:0000313" key="7">
    <source>
        <dbReference type="EMBL" id="SCW03551.1"/>
    </source>
</evidence>
<dbReference type="SUPFAM" id="SSF48264">
    <property type="entry name" value="Cytochrome P450"/>
    <property type="match status" value="1"/>
</dbReference>
<evidence type="ECO:0000256" key="6">
    <source>
        <dbReference type="RuleBase" id="RU000461"/>
    </source>
</evidence>
<dbReference type="PANTHER" id="PTHR24305">
    <property type="entry name" value="CYTOCHROME P450"/>
    <property type="match status" value="1"/>
</dbReference>
<dbReference type="GO" id="GO:0016705">
    <property type="term" value="F:oxidoreductase activity, acting on paired donors, with incorporation or reduction of molecular oxygen"/>
    <property type="evidence" value="ECO:0007669"/>
    <property type="project" value="InterPro"/>
</dbReference>
<dbReference type="STRING" id="4955.A0A1G4MI19"/>
<dbReference type="InterPro" id="IPR017972">
    <property type="entry name" value="Cyt_P450_CS"/>
</dbReference>
<dbReference type="GO" id="GO:0004497">
    <property type="term" value="F:monooxygenase activity"/>
    <property type="evidence" value="ECO:0007669"/>
    <property type="project" value="UniProtKB-KW"/>
</dbReference>
<dbReference type="GO" id="GO:0005506">
    <property type="term" value="F:iron ion binding"/>
    <property type="evidence" value="ECO:0007669"/>
    <property type="project" value="InterPro"/>
</dbReference>
<dbReference type="OrthoDB" id="1470350at2759"/>
<proteinExistence type="inferred from homology"/>
<dbReference type="PANTHER" id="PTHR24305:SF166">
    <property type="entry name" value="CYTOCHROME P450 12A4, MITOCHONDRIAL-RELATED"/>
    <property type="match status" value="1"/>
</dbReference>
<dbReference type="Gene3D" id="1.10.630.10">
    <property type="entry name" value="Cytochrome P450"/>
    <property type="match status" value="1"/>
</dbReference>
<evidence type="ECO:0000256" key="5">
    <source>
        <dbReference type="PIRSR" id="PIRSR602401-1"/>
    </source>
</evidence>
<evidence type="ECO:0000256" key="1">
    <source>
        <dbReference type="ARBA" id="ARBA00001971"/>
    </source>
</evidence>
<dbReference type="InterPro" id="IPR001128">
    <property type="entry name" value="Cyt_P450"/>
</dbReference>
<keyword evidence="6" id="KW-0560">Oxidoreductase</keyword>
<dbReference type="Proteomes" id="UP000190831">
    <property type="component" value="Chromosome G"/>
</dbReference>
<comment type="cofactor">
    <cofactor evidence="1 5">
        <name>heme</name>
        <dbReference type="ChEBI" id="CHEBI:30413"/>
    </cofactor>
</comment>
<dbReference type="InterPro" id="IPR002401">
    <property type="entry name" value="Cyt_P450_E_grp-I"/>
</dbReference>
<keyword evidence="5 6" id="KW-0349">Heme</keyword>
<dbReference type="OMA" id="NRMCLGM"/>
<comment type="similarity">
    <text evidence="2 6">Belongs to the cytochrome P450 family.</text>
</comment>
<feature type="binding site" description="axial binding residue" evidence="5">
    <location>
        <position position="483"/>
    </location>
    <ligand>
        <name>heme</name>
        <dbReference type="ChEBI" id="CHEBI:30413"/>
    </ligand>
    <ligandPart>
        <name>Fe</name>
        <dbReference type="ChEBI" id="CHEBI:18248"/>
    </ligandPart>
</feature>
<evidence type="ECO:0000256" key="4">
    <source>
        <dbReference type="ARBA" id="ARBA00023004"/>
    </source>
</evidence>
<dbReference type="PRINTS" id="PR00385">
    <property type="entry name" value="P450"/>
</dbReference>
<keyword evidence="4 5" id="KW-0408">Iron</keyword>
<keyword evidence="3 5" id="KW-0479">Metal-binding</keyword>
<dbReference type="AlphaFoldDB" id="A0A1G4MI19"/>
<dbReference type="InterPro" id="IPR036396">
    <property type="entry name" value="Cyt_P450_sf"/>
</dbReference>
<dbReference type="EMBL" id="LT598486">
    <property type="protein sequence ID" value="SCW03551.1"/>
    <property type="molecule type" value="Genomic_DNA"/>
</dbReference>